<dbReference type="EMBL" id="CM023484">
    <property type="protein sequence ID" value="KAH6934088.1"/>
    <property type="molecule type" value="Genomic_DNA"/>
</dbReference>
<accession>A0ACB7SH98</accession>
<name>A0ACB7SH98_HYAAI</name>
<reference evidence="1" key="1">
    <citation type="submission" date="2020-05" db="EMBL/GenBank/DDBJ databases">
        <title>Large-scale comparative analyses of tick genomes elucidate their genetic diversity and vector capacities.</title>
        <authorList>
            <person name="Jia N."/>
            <person name="Wang J."/>
            <person name="Shi W."/>
            <person name="Du L."/>
            <person name="Sun Y."/>
            <person name="Zhan W."/>
            <person name="Jiang J."/>
            <person name="Wang Q."/>
            <person name="Zhang B."/>
            <person name="Ji P."/>
            <person name="Sakyi L.B."/>
            <person name="Cui X."/>
            <person name="Yuan T."/>
            <person name="Jiang B."/>
            <person name="Yang W."/>
            <person name="Lam T.T.-Y."/>
            <person name="Chang Q."/>
            <person name="Ding S."/>
            <person name="Wang X."/>
            <person name="Zhu J."/>
            <person name="Ruan X."/>
            <person name="Zhao L."/>
            <person name="Wei J."/>
            <person name="Que T."/>
            <person name="Du C."/>
            <person name="Cheng J."/>
            <person name="Dai P."/>
            <person name="Han X."/>
            <person name="Huang E."/>
            <person name="Gao Y."/>
            <person name="Liu J."/>
            <person name="Shao H."/>
            <person name="Ye R."/>
            <person name="Li L."/>
            <person name="Wei W."/>
            <person name="Wang X."/>
            <person name="Wang C."/>
            <person name="Yang T."/>
            <person name="Huo Q."/>
            <person name="Li W."/>
            <person name="Guo W."/>
            <person name="Chen H."/>
            <person name="Zhou L."/>
            <person name="Ni X."/>
            <person name="Tian J."/>
            <person name="Zhou Y."/>
            <person name="Sheng Y."/>
            <person name="Liu T."/>
            <person name="Pan Y."/>
            <person name="Xia L."/>
            <person name="Li J."/>
            <person name="Zhao F."/>
            <person name="Cao W."/>
        </authorList>
    </citation>
    <scope>NUCLEOTIDE SEQUENCE</scope>
    <source>
        <strain evidence="1">Hyas-2018</strain>
    </source>
</reference>
<dbReference type="Proteomes" id="UP000821845">
    <property type="component" value="Chromosome 4"/>
</dbReference>
<organism evidence="1 2">
    <name type="scientific">Hyalomma asiaticum</name>
    <name type="common">Tick</name>
    <dbReference type="NCBI Taxonomy" id="266040"/>
    <lineage>
        <taxon>Eukaryota</taxon>
        <taxon>Metazoa</taxon>
        <taxon>Ecdysozoa</taxon>
        <taxon>Arthropoda</taxon>
        <taxon>Chelicerata</taxon>
        <taxon>Arachnida</taxon>
        <taxon>Acari</taxon>
        <taxon>Parasitiformes</taxon>
        <taxon>Ixodida</taxon>
        <taxon>Ixodoidea</taxon>
        <taxon>Ixodidae</taxon>
        <taxon>Hyalomminae</taxon>
        <taxon>Hyalomma</taxon>
    </lineage>
</organism>
<evidence type="ECO:0000313" key="2">
    <source>
        <dbReference type="Proteomes" id="UP000821845"/>
    </source>
</evidence>
<protein>
    <submittedName>
        <fullName evidence="1">Uncharacterized protein</fullName>
    </submittedName>
</protein>
<comment type="caution">
    <text evidence="1">The sequence shown here is derived from an EMBL/GenBank/DDBJ whole genome shotgun (WGS) entry which is preliminary data.</text>
</comment>
<proteinExistence type="predicted"/>
<sequence>MRLVRCQHACFSIRVSDARRTSAAPVGGWVTSADVWLAPEKNDLYGMRNRVHRGRPRELEHVRSQQGV</sequence>
<evidence type="ECO:0000313" key="1">
    <source>
        <dbReference type="EMBL" id="KAH6934088.1"/>
    </source>
</evidence>
<gene>
    <name evidence="1" type="ORF">HPB50_020026</name>
</gene>
<keyword evidence="2" id="KW-1185">Reference proteome</keyword>